<name>A0A563EJV4_9PSEU</name>
<comment type="caution">
    <text evidence="1">The sequence shown here is derived from an EMBL/GenBank/DDBJ whole genome shotgun (WGS) entry which is preliminary data.</text>
</comment>
<organism evidence="1 2">
    <name type="scientific">Lentzea tibetensis</name>
    <dbReference type="NCBI Taxonomy" id="2591470"/>
    <lineage>
        <taxon>Bacteria</taxon>
        <taxon>Bacillati</taxon>
        <taxon>Actinomycetota</taxon>
        <taxon>Actinomycetes</taxon>
        <taxon>Pseudonocardiales</taxon>
        <taxon>Pseudonocardiaceae</taxon>
        <taxon>Lentzea</taxon>
    </lineage>
</organism>
<proteinExistence type="predicted"/>
<dbReference type="AlphaFoldDB" id="A0A563EJV4"/>
<evidence type="ECO:0000313" key="1">
    <source>
        <dbReference type="EMBL" id="TWP46985.1"/>
    </source>
</evidence>
<gene>
    <name evidence="1" type="ORF">FKR81_33585</name>
</gene>
<dbReference type="InterPro" id="IPR011008">
    <property type="entry name" value="Dimeric_a/b-barrel"/>
</dbReference>
<dbReference type="SUPFAM" id="SSF54909">
    <property type="entry name" value="Dimeric alpha+beta barrel"/>
    <property type="match status" value="1"/>
</dbReference>
<reference evidence="1 2" key="1">
    <citation type="submission" date="2019-07" db="EMBL/GenBank/DDBJ databases">
        <title>Lentzea xizangensis sp. nov., isolated from Qinghai-Tibetan Plateau Soils.</title>
        <authorList>
            <person name="Huang J."/>
        </authorList>
    </citation>
    <scope>NUCLEOTIDE SEQUENCE [LARGE SCALE GENOMIC DNA]</scope>
    <source>
        <strain evidence="1 2">FXJ1.1311</strain>
    </source>
</reference>
<keyword evidence="2" id="KW-1185">Reference proteome</keyword>
<dbReference type="Proteomes" id="UP000316639">
    <property type="component" value="Unassembled WGS sequence"/>
</dbReference>
<dbReference type="Gene3D" id="3.30.70.100">
    <property type="match status" value="1"/>
</dbReference>
<accession>A0A563EJV4</accession>
<dbReference type="EMBL" id="VOBR01000028">
    <property type="protein sequence ID" value="TWP46985.1"/>
    <property type="molecule type" value="Genomic_DNA"/>
</dbReference>
<dbReference type="RefSeq" id="WP_146358257.1">
    <property type="nucleotide sequence ID" value="NZ_VOBR01000028.1"/>
</dbReference>
<evidence type="ECO:0000313" key="2">
    <source>
        <dbReference type="Proteomes" id="UP000316639"/>
    </source>
</evidence>
<protein>
    <recommendedName>
        <fullName evidence="3">Mono-oxygenase ydhR</fullName>
    </recommendedName>
</protein>
<dbReference type="OrthoDB" id="3687310at2"/>
<sequence>MKAVIAWWDPPCDVAALRASLDEEAWAAVPGLVAKFWISSPDGKWGAVMVFESADAARQALPPNRSAELIGRPASVRHAFDVEALVTATAGERARL</sequence>
<evidence type="ECO:0008006" key="3">
    <source>
        <dbReference type="Google" id="ProtNLM"/>
    </source>
</evidence>